<gene>
    <name evidence="2" type="ORF">AAG570_004682</name>
</gene>
<dbReference type="Proteomes" id="UP001558652">
    <property type="component" value="Unassembled WGS sequence"/>
</dbReference>
<feature type="compositionally biased region" description="Acidic residues" evidence="1">
    <location>
        <begin position="462"/>
        <end position="475"/>
    </location>
</feature>
<proteinExistence type="predicted"/>
<feature type="region of interest" description="Disordered" evidence="1">
    <location>
        <begin position="230"/>
        <end position="383"/>
    </location>
</feature>
<reference evidence="2 3" key="1">
    <citation type="submission" date="2024-07" db="EMBL/GenBank/DDBJ databases">
        <title>Chromosome-level genome assembly of the water stick insect Ranatra chinensis (Heteroptera: Nepidae).</title>
        <authorList>
            <person name="Liu X."/>
        </authorList>
    </citation>
    <scope>NUCLEOTIDE SEQUENCE [LARGE SCALE GENOMIC DNA]</scope>
    <source>
        <strain evidence="2">Cailab_2021Rc</strain>
        <tissue evidence="2">Muscle</tissue>
    </source>
</reference>
<keyword evidence="3" id="KW-1185">Reference proteome</keyword>
<dbReference type="AlphaFoldDB" id="A0ABD0Y1K0"/>
<feature type="compositionally biased region" description="Basic residues" evidence="1">
    <location>
        <begin position="509"/>
        <end position="523"/>
    </location>
</feature>
<feature type="region of interest" description="Disordered" evidence="1">
    <location>
        <begin position="457"/>
        <end position="523"/>
    </location>
</feature>
<evidence type="ECO:0000256" key="1">
    <source>
        <dbReference type="SAM" id="MobiDB-lite"/>
    </source>
</evidence>
<evidence type="ECO:0000313" key="2">
    <source>
        <dbReference type="EMBL" id="KAL1117356.1"/>
    </source>
</evidence>
<comment type="caution">
    <text evidence="2">The sequence shown here is derived from an EMBL/GenBank/DDBJ whole genome shotgun (WGS) entry which is preliminary data.</text>
</comment>
<organism evidence="2 3">
    <name type="scientific">Ranatra chinensis</name>
    <dbReference type="NCBI Taxonomy" id="642074"/>
    <lineage>
        <taxon>Eukaryota</taxon>
        <taxon>Metazoa</taxon>
        <taxon>Ecdysozoa</taxon>
        <taxon>Arthropoda</taxon>
        <taxon>Hexapoda</taxon>
        <taxon>Insecta</taxon>
        <taxon>Pterygota</taxon>
        <taxon>Neoptera</taxon>
        <taxon>Paraneoptera</taxon>
        <taxon>Hemiptera</taxon>
        <taxon>Heteroptera</taxon>
        <taxon>Panheteroptera</taxon>
        <taxon>Nepomorpha</taxon>
        <taxon>Nepidae</taxon>
        <taxon>Ranatrinae</taxon>
        <taxon>Ranatra</taxon>
    </lineage>
</organism>
<sequence>MASKRRNKRKKITHITSATRCCLSRNLLTYGERLNSDMNYDPEITAKDGDWLKPVRPNYLKAGDEDPRCFQSNDSFVYEQPKVADTVSGRDVGCIYERKEWRGHSQSPPSRSAGRSVGVSSVCLVSGALAVRRHGGGRPMKPITLENLRRLVGGGRKKKERAPESSFRRSDSFKRISIRKNYLERGGKGRAKPPQQPPPIEEQPPVIGYGQWIKCMRAEDMENLKELMRSNKEVPPTPPPRKKYSSADSSLEILKLETSPGPVRRRPPAERTDSGLSISLGRVWLDAPVGMGHAPRSLELPRPQPQEAEPPRAHRSLESALKERPRPPSAAALASSRDSGFSVSVPEEGSGLAAPRPVAPAPSRFCRRSVRSRKSRRKKSFDTAKTEMYQVVVGRPPRSLESLRLDPMIFVPPEKRTFRRPGRLEVQEIRDYCSPRDVRLPASSSEEDDDDLYECISPREDEASDLNDADTEDELQPVHRPPVRRTKSARRNLKYLAKPSIHRAPSTLKRNRKLVKKTGKSVT</sequence>
<feature type="compositionally biased region" description="Low complexity" evidence="1">
    <location>
        <begin position="353"/>
        <end position="364"/>
    </location>
</feature>
<dbReference type="EMBL" id="JBFDAA010000016">
    <property type="protein sequence ID" value="KAL1117356.1"/>
    <property type="molecule type" value="Genomic_DNA"/>
</dbReference>
<name>A0ABD0Y1K0_9HEMI</name>
<accession>A0ABD0Y1K0</accession>
<feature type="compositionally biased region" description="Basic and acidic residues" evidence="1">
    <location>
        <begin position="161"/>
        <end position="174"/>
    </location>
</feature>
<protein>
    <submittedName>
        <fullName evidence="2">Uncharacterized protein</fullName>
    </submittedName>
</protein>
<feature type="compositionally biased region" description="Basic residues" evidence="1">
    <location>
        <begin position="481"/>
        <end position="493"/>
    </location>
</feature>
<feature type="region of interest" description="Disordered" evidence="1">
    <location>
        <begin position="149"/>
        <end position="206"/>
    </location>
</feature>
<feature type="compositionally biased region" description="Basic and acidic residues" evidence="1">
    <location>
        <begin position="309"/>
        <end position="326"/>
    </location>
</feature>
<feature type="compositionally biased region" description="Basic residues" evidence="1">
    <location>
        <begin position="365"/>
        <end position="379"/>
    </location>
</feature>
<evidence type="ECO:0000313" key="3">
    <source>
        <dbReference type="Proteomes" id="UP001558652"/>
    </source>
</evidence>